<name>A0AA88GJR0_NAELO</name>
<feature type="transmembrane region" description="Helical" evidence="2">
    <location>
        <begin position="348"/>
        <end position="371"/>
    </location>
</feature>
<feature type="transmembrane region" description="Helical" evidence="2">
    <location>
        <begin position="303"/>
        <end position="327"/>
    </location>
</feature>
<keyword evidence="2" id="KW-1133">Transmembrane helix</keyword>
<feature type="compositionally biased region" description="Basic and acidic residues" evidence="1">
    <location>
        <begin position="700"/>
        <end position="716"/>
    </location>
</feature>
<evidence type="ECO:0000313" key="3">
    <source>
        <dbReference type="EMBL" id="KAG2378451.1"/>
    </source>
</evidence>
<reference evidence="3 4" key="1">
    <citation type="journal article" date="2018" name="BMC Genomics">
        <title>The genome of Naegleria lovaniensis, the basis for a comparative approach to unravel pathogenicity factors of the human pathogenic amoeba N. fowleri.</title>
        <authorList>
            <person name="Liechti N."/>
            <person name="Schurch N."/>
            <person name="Bruggmann R."/>
            <person name="Wittwer M."/>
        </authorList>
    </citation>
    <scope>NUCLEOTIDE SEQUENCE [LARGE SCALE GENOMIC DNA]</scope>
    <source>
        <strain evidence="3 4">ATCC 30569</strain>
    </source>
</reference>
<feature type="transmembrane region" description="Helical" evidence="2">
    <location>
        <begin position="572"/>
        <end position="593"/>
    </location>
</feature>
<keyword evidence="4" id="KW-1185">Reference proteome</keyword>
<comment type="caution">
    <text evidence="3">The sequence shown here is derived from an EMBL/GenBank/DDBJ whole genome shotgun (WGS) entry which is preliminary data.</text>
</comment>
<keyword evidence="2" id="KW-0812">Transmembrane</keyword>
<sequence>MILTPKVYGLSHQSLTLHNKDMVVSSPSPNTSDILYYQISDPWVLSPSSLNATSLSQVFYSKMYIPMYAFSLVAVVGQYSVSIYPPDSPMMDLCGTNSPAQKYKSLEDMSFYVPEVGENVRSSSENLCLEFFCSSTLKYHEVENRKLNLTRWSQVDEFTWFYNYCLYCDNVVSREFKDFFINNSTQSFAQNSDQSACPLFNPTIIQKAEQHCQIQNLQNKPQPYSIGTFFLSSDLMDSPEFRSVLSFYDFMQFVEHSSFPYNCFCKEQSLSLVPGIRPFSFAFACDIYSRAIISLVFEFGPIFIFIFTVFLLFSSFFVLLLPIYCAVYREYRSAYEKKLLSTIFDLRIQSTTILFFAILWMCVQEIFAYLFNFNAFSSMYYNEDSHNGFMLLLGNGLLRMISLVFLCCSFASMLVSWQHMTSNTEGNFLSGVAGGIAATGKALIGASKDERGHAGLIDDNEDYTPQTKRESERSSLLYVGGRDPTDSLSTGNKLILAGFYLSLLALLIAVVIMSFFIHTLYIIFLVFIAFGMMYLWIFPIGFLFSGIRMYYKLKSMKENLSFARLKFTRFMIFADICFILLIIVGALFMLTYLFGWDLFGVFIGINRSLIMDFTIVLMMTIEQYMLFNQKSIKDLYGEKILICCCMYKRKKREIPVFEVEDDHGQQVEDIDDEDVKNKSSLNIIYSPRGRRPASITTNGTEEKIESEMTPEGHDDEKALHLNGFSFSVDSLPKLQ</sequence>
<evidence type="ECO:0000313" key="4">
    <source>
        <dbReference type="Proteomes" id="UP000816034"/>
    </source>
</evidence>
<feature type="transmembrane region" description="Helical" evidence="2">
    <location>
        <begin position="522"/>
        <end position="551"/>
    </location>
</feature>
<gene>
    <name evidence="3" type="ORF">C9374_008090</name>
</gene>
<evidence type="ECO:0000256" key="1">
    <source>
        <dbReference type="SAM" id="MobiDB-lite"/>
    </source>
</evidence>
<accession>A0AA88GJR0</accession>
<feature type="transmembrane region" description="Helical" evidence="2">
    <location>
        <begin position="599"/>
        <end position="621"/>
    </location>
</feature>
<dbReference type="Proteomes" id="UP000816034">
    <property type="component" value="Unassembled WGS sequence"/>
</dbReference>
<protein>
    <submittedName>
        <fullName evidence="3">Uncharacterized protein</fullName>
    </submittedName>
</protein>
<dbReference type="AlphaFoldDB" id="A0AA88GJR0"/>
<proteinExistence type="predicted"/>
<dbReference type="EMBL" id="PYSW02000032">
    <property type="protein sequence ID" value="KAG2378451.1"/>
    <property type="molecule type" value="Genomic_DNA"/>
</dbReference>
<dbReference type="GeneID" id="68100544"/>
<feature type="transmembrane region" description="Helical" evidence="2">
    <location>
        <begin position="494"/>
        <end position="516"/>
    </location>
</feature>
<feature type="region of interest" description="Disordered" evidence="1">
    <location>
        <begin position="689"/>
        <end position="716"/>
    </location>
</feature>
<organism evidence="3 4">
    <name type="scientific">Naegleria lovaniensis</name>
    <name type="common">Amoeba</name>
    <dbReference type="NCBI Taxonomy" id="51637"/>
    <lineage>
        <taxon>Eukaryota</taxon>
        <taxon>Discoba</taxon>
        <taxon>Heterolobosea</taxon>
        <taxon>Tetramitia</taxon>
        <taxon>Eutetramitia</taxon>
        <taxon>Vahlkampfiidae</taxon>
        <taxon>Naegleria</taxon>
    </lineage>
</organism>
<feature type="transmembrane region" description="Helical" evidence="2">
    <location>
        <begin position="391"/>
        <end position="415"/>
    </location>
</feature>
<dbReference type="RefSeq" id="XP_044545713.1">
    <property type="nucleotide sequence ID" value="XM_044698128.1"/>
</dbReference>
<keyword evidence="2" id="KW-0472">Membrane</keyword>
<evidence type="ECO:0000256" key="2">
    <source>
        <dbReference type="SAM" id="Phobius"/>
    </source>
</evidence>